<dbReference type="EMBL" id="KK088443">
    <property type="protein sequence ID" value="EYE91607.1"/>
    <property type="molecule type" value="Genomic_DNA"/>
</dbReference>
<organism evidence="3 4">
    <name type="scientific">Aspergillus ruber (strain CBS 135680)</name>
    <dbReference type="NCBI Taxonomy" id="1388766"/>
    <lineage>
        <taxon>Eukaryota</taxon>
        <taxon>Fungi</taxon>
        <taxon>Dikarya</taxon>
        <taxon>Ascomycota</taxon>
        <taxon>Pezizomycotina</taxon>
        <taxon>Eurotiomycetes</taxon>
        <taxon>Eurotiomycetidae</taxon>
        <taxon>Eurotiales</taxon>
        <taxon>Aspergillaceae</taxon>
        <taxon>Aspergillus</taxon>
        <taxon>Aspergillus subgen. Aspergillus</taxon>
    </lineage>
</organism>
<feature type="compositionally biased region" description="Low complexity" evidence="2">
    <location>
        <begin position="945"/>
        <end position="964"/>
    </location>
</feature>
<gene>
    <name evidence="3" type="ORF">EURHEDRAFT_416281</name>
</gene>
<feature type="region of interest" description="Disordered" evidence="2">
    <location>
        <begin position="781"/>
        <end position="811"/>
    </location>
</feature>
<dbReference type="GeneID" id="63698037"/>
<feature type="region of interest" description="Disordered" evidence="2">
    <location>
        <begin position="944"/>
        <end position="1147"/>
    </location>
</feature>
<protein>
    <recommendedName>
        <fullName evidence="5">Protein efr3</fullName>
    </recommendedName>
</protein>
<dbReference type="PANTHER" id="PTHR47766">
    <property type="entry name" value="PROTEIN EFR3"/>
    <property type="match status" value="1"/>
</dbReference>
<sequence>MESMRQSCRPKHQVLILKCFPQYQKGVQEVKPNASELSYLLYYVSTRRSKLTKVCSFLEKRAARDVWRRKLGNVQVTLQILTALMEKVPRDLPIYARYVLSVIDIVLRSQDISMVEDSIATFETFCQHQDMASLAAEQELSTQYQGVVRTYASYTDTASLFQKTASNSPMTIRWRNAGLRAIRGVVGSDETLAADGGDSLKLILPVILENLYTGEEDVLVLLQLKSQESEKTQPELAPRRRVSVATVQTVDAAEGDPALASQTTADADRKAEMDVRLLALRCLEQIIVSGSSRGQIRVTTVTILRFILGKASISNSSQEKATGDTWATSLMELVAKWCPVQVRFIILNAAMEVLLETNPTEENLARSTTMVYMVDWLFKSSVNMIGLSVMDVLLGLMRYLSTVLSPSENEANGESTEKHANELPLTERRRELLDLLVESVGHLATHIYYGEQITDMVRTVLSLLKPGANHEHSMKAPTADTLDPSAKPATPPGENVVAFSSPTAKVAALKAIKNILVVASGKKPAASAGVESRNRVGIHVWEDTQWLLRDQREVYYTYADALLCWLRLETNETDLRVIEPIGKPANPMAKQLPEIAERSGKRGSNSGNHRAKAVQVAQSNFLRLLHLTIYENALERSSEESETLLLHLLLTNLIDRLGVNAVRYGLPMILKLQSDVSAASLHSAASKVNIGSLVFGYFWELTEKFDLDVYRVGGVINSEIDKRRNFGVWLDSVRLPPADLDTIAPIAGKETSPSGLESPELLNPFGDDVQELVDRIEETYNGSIPTPVQSPPSSPERGGVNGTASVIPDKDHLPLSVKDDMLAGWSKETCLAAVQKDKARTSSISGSKAGTFITRNHFHGNGFRDSSFSTASPVSALDGSGSIAGGAAGLPDRRRPSVPEFAGTPMDSSSRGSAVRVNELRRVLSTNQDANARRLSPLRGRLDASNDSIISSSSESMVSGYSASEFDGDGASSRPQSVFEGESTPPGDGVETPRASAFVLTDGQSKAGGIPPVPPIPPSLSIPSMPSLPGGFPSDSSQASTPLGERPVTAPAPRKQASVNGSAGTYHAYRPSNAGTLNRSKSRSSTGLSSVANIEGGYTEYEHGDSQRQLNDFLSKHDAERPKGARRTGGISSRRPAANGGIRRPPY</sequence>
<feature type="compositionally biased region" description="Low complexity" evidence="2">
    <location>
        <begin position="1021"/>
        <end position="1031"/>
    </location>
</feature>
<dbReference type="OrthoDB" id="19232at2759"/>
<dbReference type="InterPro" id="IPR049150">
    <property type="entry name" value="EFR3_HEAT-like_rpt"/>
</dbReference>
<comment type="similarity">
    <text evidence="1">Belongs to the EFR3 family.</text>
</comment>
<dbReference type="PANTHER" id="PTHR47766:SF1">
    <property type="entry name" value="PROTEIN EFR3"/>
    <property type="match status" value="1"/>
</dbReference>
<dbReference type="InterPro" id="IPR039786">
    <property type="entry name" value="EFR3"/>
</dbReference>
<dbReference type="Pfam" id="PF21072">
    <property type="entry name" value="EFR3"/>
    <property type="match status" value="1"/>
</dbReference>
<evidence type="ECO:0000256" key="2">
    <source>
        <dbReference type="SAM" id="MobiDB-lite"/>
    </source>
</evidence>
<dbReference type="GO" id="GO:0005886">
    <property type="term" value="C:plasma membrane"/>
    <property type="evidence" value="ECO:0007669"/>
    <property type="project" value="TreeGrafter"/>
</dbReference>
<reference evidence="4" key="1">
    <citation type="journal article" date="2014" name="Nat. Commun.">
        <title>Genomic adaptations of the halophilic Dead Sea filamentous fungus Eurotium rubrum.</title>
        <authorList>
            <person name="Kis-Papo T."/>
            <person name="Weig A.R."/>
            <person name="Riley R."/>
            <person name="Persoh D."/>
            <person name="Salamov A."/>
            <person name="Sun H."/>
            <person name="Lipzen A."/>
            <person name="Wasser S.P."/>
            <person name="Rambold G."/>
            <person name="Grigoriev I.V."/>
            <person name="Nevo E."/>
        </authorList>
    </citation>
    <scope>NUCLEOTIDE SEQUENCE [LARGE SCALE GENOMIC DNA]</scope>
    <source>
        <strain evidence="4">CBS 135680</strain>
    </source>
</reference>
<dbReference type="HOGENOM" id="CLU_003271_0_0_1"/>
<dbReference type="GO" id="GO:0072659">
    <property type="term" value="P:protein localization to plasma membrane"/>
    <property type="evidence" value="ECO:0007669"/>
    <property type="project" value="InterPro"/>
</dbReference>
<feature type="region of interest" description="Disordered" evidence="2">
    <location>
        <begin position="883"/>
        <end position="917"/>
    </location>
</feature>
<evidence type="ECO:0000313" key="4">
    <source>
        <dbReference type="Proteomes" id="UP000019804"/>
    </source>
</evidence>
<evidence type="ECO:0000313" key="3">
    <source>
        <dbReference type="EMBL" id="EYE91607.1"/>
    </source>
</evidence>
<evidence type="ECO:0008006" key="5">
    <source>
        <dbReference type="Google" id="ProtNLM"/>
    </source>
</evidence>
<dbReference type="AlphaFoldDB" id="A0A017S3V2"/>
<feature type="compositionally biased region" description="Basic and acidic residues" evidence="2">
    <location>
        <begin position="1114"/>
        <end position="1123"/>
    </location>
</feature>
<feature type="compositionally biased region" description="Pro residues" evidence="2">
    <location>
        <begin position="1011"/>
        <end position="1020"/>
    </location>
</feature>
<feature type="region of interest" description="Disordered" evidence="2">
    <location>
        <begin position="470"/>
        <end position="493"/>
    </location>
</feature>
<evidence type="ECO:0000256" key="1">
    <source>
        <dbReference type="ARBA" id="ARBA00010216"/>
    </source>
</evidence>
<name>A0A017S3V2_ASPRC</name>
<dbReference type="RefSeq" id="XP_040635297.1">
    <property type="nucleotide sequence ID" value="XM_040782913.1"/>
</dbReference>
<dbReference type="Proteomes" id="UP000019804">
    <property type="component" value="Unassembled WGS sequence"/>
</dbReference>
<proteinExistence type="inferred from homology"/>
<dbReference type="STRING" id="1388766.A0A017S3V2"/>
<keyword evidence="4" id="KW-1185">Reference proteome</keyword>
<accession>A0A017S3V2</accession>